<reference evidence="2" key="1">
    <citation type="submission" date="2021-01" db="EMBL/GenBank/DDBJ databases">
        <authorList>
            <person name="Li R."/>
            <person name="Bekaert M."/>
        </authorList>
    </citation>
    <scope>NUCLEOTIDE SEQUENCE</scope>
    <source>
        <strain evidence="2">Farmed</strain>
    </source>
</reference>
<keyword evidence="1" id="KW-0472">Membrane</keyword>
<gene>
    <name evidence="2" type="ORF">SPHA_50611</name>
</gene>
<keyword evidence="3" id="KW-1185">Reference proteome</keyword>
<comment type="caution">
    <text evidence="2">The sequence shown here is derived from an EMBL/GenBank/DDBJ whole genome shotgun (WGS) entry which is preliminary data.</text>
</comment>
<sequence length="244" mass="27729">MTLSLLAPTPISNLLLRLPLASGFVYTLALWEFSRFFCSLFLCFSLFTFPSCPPISFILFHPHTFPLSFSLFPFSIFLLFSFLPSLLLCSLLLSLPLPRAFPFLSPFAHSHPHFFISSCSPFSLFSFLLLSLFPFVALFLSHSHSLFLSFTLSLSLFPSPFSFHVKSLTHIFSHPFIPLFYPSFSLLFSSPSLSLPIVPALFYSFSDIFSLSFTLTSSFLLSFASFPLFSMPTFLPSYFLFYFP</sequence>
<feature type="transmembrane region" description="Helical" evidence="1">
    <location>
        <begin position="72"/>
        <end position="93"/>
    </location>
</feature>
<evidence type="ECO:0000256" key="1">
    <source>
        <dbReference type="SAM" id="Phobius"/>
    </source>
</evidence>
<protein>
    <submittedName>
        <fullName evidence="2">Uncharacterized protein</fullName>
    </submittedName>
</protein>
<evidence type="ECO:0000313" key="3">
    <source>
        <dbReference type="Proteomes" id="UP000597762"/>
    </source>
</evidence>
<organism evidence="2 3">
    <name type="scientific">Acanthosepion pharaonis</name>
    <name type="common">Pharaoh cuttlefish</name>
    <name type="synonym">Sepia pharaonis</name>
    <dbReference type="NCBI Taxonomy" id="158019"/>
    <lineage>
        <taxon>Eukaryota</taxon>
        <taxon>Metazoa</taxon>
        <taxon>Spiralia</taxon>
        <taxon>Lophotrochozoa</taxon>
        <taxon>Mollusca</taxon>
        <taxon>Cephalopoda</taxon>
        <taxon>Coleoidea</taxon>
        <taxon>Decapodiformes</taxon>
        <taxon>Sepiida</taxon>
        <taxon>Sepiina</taxon>
        <taxon>Sepiidae</taxon>
        <taxon>Acanthosepion</taxon>
    </lineage>
</organism>
<evidence type="ECO:0000313" key="2">
    <source>
        <dbReference type="EMBL" id="CAE1294839.1"/>
    </source>
</evidence>
<feature type="transmembrane region" description="Helical" evidence="1">
    <location>
        <begin position="14"/>
        <end position="33"/>
    </location>
</feature>
<keyword evidence="1" id="KW-1133">Transmembrane helix</keyword>
<name>A0A812D653_ACAPH</name>
<dbReference type="AlphaFoldDB" id="A0A812D653"/>
<feature type="transmembrane region" description="Helical" evidence="1">
    <location>
        <begin position="40"/>
        <end position="60"/>
    </location>
</feature>
<feature type="transmembrane region" description="Helical" evidence="1">
    <location>
        <begin position="177"/>
        <end position="202"/>
    </location>
</feature>
<keyword evidence="1" id="KW-0812">Transmembrane</keyword>
<feature type="transmembrane region" description="Helical" evidence="1">
    <location>
        <begin position="146"/>
        <end position="165"/>
    </location>
</feature>
<feature type="transmembrane region" description="Helical" evidence="1">
    <location>
        <begin position="114"/>
        <end position="140"/>
    </location>
</feature>
<proteinExistence type="predicted"/>
<dbReference type="EMBL" id="CAHIKZ030002998">
    <property type="protein sequence ID" value="CAE1294839.1"/>
    <property type="molecule type" value="Genomic_DNA"/>
</dbReference>
<accession>A0A812D653</accession>
<dbReference type="Proteomes" id="UP000597762">
    <property type="component" value="Unassembled WGS sequence"/>
</dbReference>